<feature type="non-terminal residue" evidence="1">
    <location>
        <position position="88"/>
    </location>
</feature>
<comment type="caution">
    <text evidence="1">The sequence shown here is derived from an EMBL/GenBank/DDBJ whole genome shotgun (WGS) entry which is preliminary data.</text>
</comment>
<accession>A0ABN9BAW4</accession>
<proteinExistence type="predicted"/>
<evidence type="ECO:0000313" key="2">
    <source>
        <dbReference type="Proteomes" id="UP001162483"/>
    </source>
</evidence>
<evidence type="ECO:0000313" key="1">
    <source>
        <dbReference type="EMBL" id="CAI9544701.1"/>
    </source>
</evidence>
<sequence length="88" mass="9541">SAVTLTECQRRFLRGCHQCHLSVYISASSQCSSMPPISATSAYHATYQCPSELPFNVTSVPVSATYQCASQCHLSVLPISATYQCCQC</sequence>
<protein>
    <submittedName>
        <fullName evidence="1">Uncharacterized protein</fullName>
    </submittedName>
</protein>
<reference evidence="1" key="1">
    <citation type="submission" date="2023-05" db="EMBL/GenBank/DDBJ databases">
        <authorList>
            <person name="Stuckert A."/>
        </authorList>
    </citation>
    <scope>NUCLEOTIDE SEQUENCE</scope>
</reference>
<keyword evidence="2" id="KW-1185">Reference proteome</keyword>
<feature type="non-terminal residue" evidence="1">
    <location>
        <position position="1"/>
    </location>
</feature>
<organism evidence="1 2">
    <name type="scientific">Staurois parvus</name>
    <dbReference type="NCBI Taxonomy" id="386267"/>
    <lineage>
        <taxon>Eukaryota</taxon>
        <taxon>Metazoa</taxon>
        <taxon>Chordata</taxon>
        <taxon>Craniata</taxon>
        <taxon>Vertebrata</taxon>
        <taxon>Euteleostomi</taxon>
        <taxon>Amphibia</taxon>
        <taxon>Batrachia</taxon>
        <taxon>Anura</taxon>
        <taxon>Neobatrachia</taxon>
        <taxon>Ranoidea</taxon>
        <taxon>Ranidae</taxon>
        <taxon>Staurois</taxon>
    </lineage>
</organism>
<dbReference type="Proteomes" id="UP001162483">
    <property type="component" value="Unassembled WGS sequence"/>
</dbReference>
<gene>
    <name evidence="1" type="ORF">SPARVUS_LOCUS2531384</name>
</gene>
<dbReference type="EMBL" id="CATNWA010003165">
    <property type="protein sequence ID" value="CAI9544701.1"/>
    <property type="molecule type" value="Genomic_DNA"/>
</dbReference>
<name>A0ABN9BAW4_9NEOB</name>